<organism evidence="1 2">
    <name type="scientific">Stylonychia lemnae</name>
    <name type="common">Ciliate</name>
    <dbReference type="NCBI Taxonomy" id="5949"/>
    <lineage>
        <taxon>Eukaryota</taxon>
        <taxon>Sar</taxon>
        <taxon>Alveolata</taxon>
        <taxon>Ciliophora</taxon>
        <taxon>Intramacronucleata</taxon>
        <taxon>Spirotrichea</taxon>
        <taxon>Stichotrichia</taxon>
        <taxon>Sporadotrichida</taxon>
        <taxon>Oxytrichidae</taxon>
        <taxon>Stylonychinae</taxon>
        <taxon>Stylonychia</taxon>
    </lineage>
</organism>
<gene>
    <name evidence="1" type="primary">Contig15540.g16561</name>
    <name evidence="1" type="ORF">STYLEM_7322</name>
</gene>
<proteinExistence type="predicted"/>
<dbReference type="InParanoid" id="A0A078A8Z7"/>
<protein>
    <submittedName>
        <fullName evidence="1">Uncharacterized protein</fullName>
    </submittedName>
</protein>
<reference evidence="1 2" key="1">
    <citation type="submission" date="2014-06" db="EMBL/GenBank/DDBJ databases">
        <authorList>
            <person name="Swart Estienne"/>
        </authorList>
    </citation>
    <scope>NUCLEOTIDE SEQUENCE [LARGE SCALE GENOMIC DNA]</scope>
    <source>
        <strain evidence="1 2">130c</strain>
    </source>
</reference>
<sequence>MLVKQFHQHFKALLQLNYRLLRMKQDQRLQLYEEFQERIHIESGAIHNILQHLDTNMKSLDLISDKVAKNLKLTCDIVRQEQFYAVEAVQAAQESHSLRDIFNQLEGQNNPFNIGGVGFGNSVNNQNSQLDGLTGNFSHLGGGSTAGMRFSGAQSHGQRFDSLDFGILNLNQQQSNRFPTLDNNNIGGITGTGGNRTNMILNQIEGHFEQVNNQRIGTSQHNSKSLIQNPFFQTALSGHQSSHSHHHFDMNFDHNLDLNQPNQFPLIQYDPPIDNSINVSENNDDILYSLLDEQQNSKILGLKTLCKDTFKEHLYDMIVEIKQNAEAKLAKQNQLLEDVDKFLAQN</sequence>
<name>A0A078A8Z7_STYLE</name>
<dbReference type="AlphaFoldDB" id="A0A078A8Z7"/>
<dbReference type="EMBL" id="CCKQ01007017">
    <property type="protein sequence ID" value="CDW78346.1"/>
    <property type="molecule type" value="Genomic_DNA"/>
</dbReference>
<evidence type="ECO:0000313" key="1">
    <source>
        <dbReference type="EMBL" id="CDW78346.1"/>
    </source>
</evidence>
<accession>A0A078A8Z7</accession>
<dbReference type="Proteomes" id="UP000039865">
    <property type="component" value="Unassembled WGS sequence"/>
</dbReference>
<keyword evidence="2" id="KW-1185">Reference proteome</keyword>
<evidence type="ECO:0000313" key="2">
    <source>
        <dbReference type="Proteomes" id="UP000039865"/>
    </source>
</evidence>